<dbReference type="InterPro" id="IPR032466">
    <property type="entry name" value="Metal_Hydrolase"/>
</dbReference>
<evidence type="ECO:0000256" key="5">
    <source>
        <dbReference type="ARBA" id="ARBA00022801"/>
    </source>
</evidence>
<evidence type="ECO:0000256" key="2">
    <source>
        <dbReference type="ARBA" id="ARBA00006676"/>
    </source>
</evidence>
<dbReference type="InterPro" id="IPR001365">
    <property type="entry name" value="A_deaminase_dom"/>
</dbReference>
<dbReference type="Gene3D" id="3.20.20.140">
    <property type="entry name" value="Metal-dependent hydrolases"/>
    <property type="match status" value="1"/>
</dbReference>
<dbReference type="PANTHER" id="PTHR11409">
    <property type="entry name" value="ADENOSINE DEAMINASE"/>
    <property type="match status" value="1"/>
</dbReference>
<dbReference type="PANTHER" id="PTHR11409:SF43">
    <property type="entry name" value="ADENOSINE DEAMINASE"/>
    <property type="match status" value="1"/>
</dbReference>
<proteinExistence type="inferred from homology"/>
<evidence type="ECO:0000259" key="8">
    <source>
        <dbReference type="Pfam" id="PF00962"/>
    </source>
</evidence>
<dbReference type="InterPro" id="IPR006330">
    <property type="entry name" value="Ado/ade_deaminase"/>
</dbReference>
<dbReference type="Pfam" id="PF00962">
    <property type="entry name" value="A_deaminase"/>
    <property type="match status" value="1"/>
</dbReference>
<reference evidence="9 10" key="1">
    <citation type="submission" date="2019-07" db="EMBL/GenBank/DDBJ databases">
        <title>Whole genome shotgun sequence of Cellulomonas aerilata NBRC 106308.</title>
        <authorList>
            <person name="Hosoyama A."/>
            <person name="Uohara A."/>
            <person name="Ohji S."/>
            <person name="Ichikawa N."/>
        </authorList>
    </citation>
    <scope>NUCLEOTIDE SEQUENCE [LARGE SCALE GENOMIC DNA]</scope>
    <source>
        <strain evidence="9 10">NBRC 106308</strain>
    </source>
</reference>
<organism evidence="9 10">
    <name type="scientific">Cellulomonas aerilata</name>
    <dbReference type="NCBI Taxonomy" id="515326"/>
    <lineage>
        <taxon>Bacteria</taxon>
        <taxon>Bacillati</taxon>
        <taxon>Actinomycetota</taxon>
        <taxon>Actinomycetes</taxon>
        <taxon>Micrococcales</taxon>
        <taxon>Cellulomonadaceae</taxon>
        <taxon>Cellulomonas</taxon>
    </lineage>
</organism>
<accession>A0A512DE46</accession>
<keyword evidence="5" id="KW-0378">Hydrolase</keyword>
<sequence length="368" mass="39347">MTIDESAIRALPKVVLHDHLDGGLRPATIVELAAQIGHTLPTTDPAELGAWFVQAASSGTLELYLETFDHTVAVMQTEEGLRRVARESVLDLAADGVVYAEQRYAPEQHVQRGLSLQQVVDAVQAGFAEGVAAAAAQGRTIRIGTLITAMRHADRGDEIAALALANRGDGVVGFDIAGAENGFLPSRHASAFRTLAQAFFPATVHAGEAAGVDSIAEAVHVAGATRLGHGVRIVEDIDILDADGETLQARLGDLAHWVRDHQIPLELCPSSNVQTAAAASIAEHPITLLKELGFAVTVNTDNRLQSGTTLTREMSLLHTEVGWTLDDLRDATLTAAWNAFIHHDERERLVDELILPGFRQGGNGRHRA</sequence>
<evidence type="ECO:0000313" key="10">
    <source>
        <dbReference type="Proteomes" id="UP000321181"/>
    </source>
</evidence>
<dbReference type="NCBIfam" id="NF006847">
    <property type="entry name" value="PRK09358.1-2"/>
    <property type="match status" value="1"/>
</dbReference>
<dbReference type="GO" id="GO:0043103">
    <property type="term" value="P:hypoxanthine salvage"/>
    <property type="evidence" value="ECO:0007669"/>
    <property type="project" value="TreeGrafter"/>
</dbReference>
<gene>
    <name evidence="9" type="primary">add2</name>
    <name evidence="9" type="ORF">CAE01nite_24680</name>
</gene>
<protein>
    <recommendedName>
        <fullName evidence="3">adenosine deaminase</fullName>
        <ecNumber evidence="3">3.5.4.4</ecNumber>
    </recommendedName>
</protein>
<dbReference type="OrthoDB" id="9779574at2"/>
<dbReference type="NCBIfam" id="TIGR01430">
    <property type="entry name" value="aden_deam"/>
    <property type="match status" value="1"/>
</dbReference>
<evidence type="ECO:0000313" key="9">
    <source>
        <dbReference type="EMBL" id="GEO34743.1"/>
    </source>
</evidence>
<evidence type="ECO:0000256" key="1">
    <source>
        <dbReference type="ARBA" id="ARBA00001947"/>
    </source>
</evidence>
<name>A0A512DE46_9CELL</name>
<dbReference type="EMBL" id="BJYY01000015">
    <property type="protein sequence ID" value="GEO34743.1"/>
    <property type="molecule type" value="Genomic_DNA"/>
</dbReference>
<evidence type="ECO:0000256" key="3">
    <source>
        <dbReference type="ARBA" id="ARBA00012784"/>
    </source>
</evidence>
<dbReference type="Proteomes" id="UP000321181">
    <property type="component" value="Unassembled WGS sequence"/>
</dbReference>
<dbReference type="EC" id="3.5.4.4" evidence="3"/>
<keyword evidence="4" id="KW-0479">Metal-binding</keyword>
<dbReference type="AlphaFoldDB" id="A0A512DE46"/>
<keyword evidence="6" id="KW-0862">Zinc</keyword>
<dbReference type="GO" id="GO:0005829">
    <property type="term" value="C:cytosol"/>
    <property type="evidence" value="ECO:0007669"/>
    <property type="project" value="TreeGrafter"/>
</dbReference>
<dbReference type="GO" id="GO:0046872">
    <property type="term" value="F:metal ion binding"/>
    <property type="evidence" value="ECO:0007669"/>
    <property type="project" value="UniProtKB-KW"/>
</dbReference>
<dbReference type="RefSeq" id="WP_146904867.1">
    <property type="nucleotide sequence ID" value="NZ_BAAARM010000004.1"/>
</dbReference>
<feature type="domain" description="Adenosine deaminase" evidence="8">
    <location>
        <begin position="12"/>
        <end position="354"/>
    </location>
</feature>
<dbReference type="SUPFAM" id="SSF51556">
    <property type="entry name" value="Metallo-dependent hydrolases"/>
    <property type="match status" value="1"/>
</dbReference>
<comment type="caution">
    <text evidence="9">The sequence shown here is derived from an EMBL/GenBank/DDBJ whole genome shotgun (WGS) entry which is preliminary data.</text>
</comment>
<comment type="cofactor">
    <cofactor evidence="1">
        <name>Zn(2+)</name>
        <dbReference type="ChEBI" id="CHEBI:29105"/>
    </cofactor>
</comment>
<evidence type="ECO:0000256" key="4">
    <source>
        <dbReference type="ARBA" id="ARBA00022723"/>
    </source>
</evidence>
<evidence type="ECO:0000256" key="7">
    <source>
        <dbReference type="ARBA" id="ARBA00023080"/>
    </source>
</evidence>
<dbReference type="FunFam" id="3.20.20.140:FF:000020">
    <property type="entry name" value="Adenosine deaminase"/>
    <property type="match status" value="1"/>
</dbReference>
<dbReference type="GO" id="GO:0006154">
    <property type="term" value="P:adenosine catabolic process"/>
    <property type="evidence" value="ECO:0007669"/>
    <property type="project" value="TreeGrafter"/>
</dbReference>
<keyword evidence="7" id="KW-0546">Nucleotide metabolism</keyword>
<dbReference type="GO" id="GO:0009117">
    <property type="term" value="P:nucleotide metabolic process"/>
    <property type="evidence" value="ECO:0007669"/>
    <property type="project" value="UniProtKB-KW"/>
</dbReference>
<dbReference type="GO" id="GO:0046103">
    <property type="term" value="P:inosine biosynthetic process"/>
    <property type="evidence" value="ECO:0007669"/>
    <property type="project" value="TreeGrafter"/>
</dbReference>
<comment type="similarity">
    <text evidence="2">Belongs to the metallo-dependent hydrolases superfamily. Adenosine and AMP deaminases family.</text>
</comment>
<dbReference type="GO" id="GO:0004000">
    <property type="term" value="F:adenosine deaminase activity"/>
    <property type="evidence" value="ECO:0007669"/>
    <property type="project" value="UniProtKB-ARBA"/>
</dbReference>
<evidence type="ECO:0000256" key="6">
    <source>
        <dbReference type="ARBA" id="ARBA00022833"/>
    </source>
</evidence>
<keyword evidence="10" id="KW-1185">Reference proteome</keyword>